<dbReference type="Proteomes" id="UP001233172">
    <property type="component" value="Unassembled WGS sequence"/>
</dbReference>
<dbReference type="EMBL" id="JASAOG010000092">
    <property type="protein sequence ID" value="KAK0052680.1"/>
    <property type="molecule type" value="Genomic_DNA"/>
</dbReference>
<dbReference type="PROSITE" id="PS50184">
    <property type="entry name" value="VWFC_2"/>
    <property type="match status" value="1"/>
</dbReference>
<proteinExistence type="predicted"/>
<reference evidence="3" key="1">
    <citation type="journal article" date="2023" name="PLoS Negl. Trop. Dis.">
        <title>A genome sequence for Biomphalaria pfeifferi, the major vector snail for the human-infecting parasite Schistosoma mansoni.</title>
        <authorList>
            <person name="Bu L."/>
            <person name="Lu L."/>
            <person name="Laidemitt M.R."/>
            <person name="Zhang S.M."/>
            <person name="Mutuku M."/>
            <person name="Mkoji G."/>
            <person name="Steinauer M."/>
            <person name="Loker E.S."/>
        </authorList>
    </citation>
    <scope>NUCLEOTIDE SEQUENCE</scope>
    <source>
        <strain evidence="3">KasaAsao</strain>
    </source>
</reference>
<feature type="signal peptide" evidence="1">
    <location>
        <begin position="1"/>
        <end position="20"/>
    </location>
</feature>
<comment type="caution">
    <text evidence="3">The sequence shown here is derived from an EMBL/GenBank/DDBJ whole genome shotgun (WGS) entry which is preliminary data.</text>
</comment>
<keyword evidence="4" id="KW-1185">Reference proteome</keyword>
<dbReference type="InterPro" id="IPR001007">
    <property type="entry name" value="VWF_dom"/>
</dbReference>
<keyword evidence="1" id="KW-0732">Signal</keyword>
<evidence type="ECO:0000256" key="1">
    <source>
        <dbReference type="SAM" id="SignalP"/>
    </source>
</evidence>
<dbReference type="Gene3D" id="6.20.200.20">
    <property type="match status" value="1"/>
</dbReference>
<gene>
    <name evidence="3" type="ORF">Bpfe_017796</name>
</gene>
<name>A0AAD8BFT6_BIOPF</name>
<accession>A0AAD8BFT6</accession>
<feature type="domain" description="VWFC" evidence="2">
    <location>
        <begin position="23"/>
        <end position="82"/>
    </location>
</feature>
<evidence type="ECO:0000313" key="4">
    <source>
        <dbReference type="Proteomes" id="UP001233172"/>
    </source>
</evidence>
<reference evidence="3" key="2">
    <citation type="submission" date="2023-04" db="EMBL/GenBank/DDBJ databases">
        <authorList>
            <person name="Bu L."/>
            <person name="Lu L."/>
            <person name="Laidemitt M.R."/>
            <person name="Zhang S.M."/>
            <person name="Mutuku M."/>
            <person name="Mkoji G."/>
            <person name="Steinauer M."/>
            <person name="Loker E.S."/>
        </authorList>
    </citation>
    <scope>NUCLEOTIDE SEQUENCE</scope>
    <source>
        <strain evidence="3">KasaAsao</strain>
        <tissue evidence="3">Whole Snail</tissue>
    </source>
</reference>
<dbReference type="PROSITE" id="PS01208">
    <property type="entry name" value="VWFC_1"/>
    <property type="match status" value="1"/>
</dbReference>
<protein>
    <submittedName>
        <fullName evidence="3">Cysteine-rich motor neuron 1 protein</fullName>
    </submittedName>
</protein>
<dbReference type="AlphaFoldDB" id="A0AAD8BFT6"/>
<evidence type="ECO:0000313" key="3">
    <source>
        <dbReference type="EMBL" id="KAK0052680.1"/>
    </source>
</evidence>
<dbReference type="SUPFAM" id="SSF57603">
    <property type="entry name" value="FnI-like domain"/>
    <property type="match status" value="1"/>
</dbReference>
<dbReference type="Pfam" id="PF00093">
    <property type="entry name" value="VWC"/>
    <property type="match status" value="1"/>
</dbReference>
<organism evidence="3 4">
    <name type="scientific">Biomphalaria pfeifferi</name>
    <name type="common">Bloodfluke planorb</name>
    <name type="synonym">Freshwater snail</name>
    <dbReference type="NCBI Taxonomy" id="112525"/>
    <lineage>
        <taxon>Eukaryota</taxon>
        <taxon>Metazoa</taxon>
        <taxon>Spiralia</taxon>
        <taxon>Lophotrochozoa</taxon>
        <taxon>Mollusca</taxon>
        <taxon>Gastropoda</taxon>
        <taxon>Heterobranchia</taxon>
        <taxon>Euthyneura</taxon>
        <taxon>Panpulmonata</taxon>
        <taxon>Hygrophila</taxon>
        <taxon>Lymnaeoidea</taxon>
        <taxon>Planorbidae</taxon>
        <taxon>Biomphalaria</taxon>
    </lineage>
</organism>
<sequence>MKIVLIISCLIILSFAYTMAQNTGCVSGGVTYQDGDNFAEGCNYCECDKGNVICYPGPCGLIYCGKNIRPVQKEGECCLSCPDE</sequence>
<feature type="chain" id="PRO_5042203309" evidence="1">
    <location>
        <begin position="21"/>
        <end position="84"/>
    </location>
</feature>
<dbReference type="SMART" id="SM00214">
    <property type="entry name" value="VWC"/>
    <property type="match status" value="1"/>
</dbReference>
<evidence type="ECO:0000259" key="2">
    <source>
        <dbReference type="PROSITE" id="PS50184"/>
    </source>
</evidence>